<reference evidence="2" key="1">
    <citation type="submission" date="2022-12" db="EMBL/GenBank/DDBJ databases">
        <authorList>
            <person name="Petersen C."/>
        </authorList>
    </citation>
    <scope>NUCLEOTIDE SEQUENCE</scope>
    <source>
        <strain evidence="2">IBT 30728</strain>
    </source>
</reference>
<feature type="compositionally biased region" description="Polar residues" evidence="1">
    <location>
        <begin position="31"/>
        <end position="45"/>
    </location>
</feature>
<sequence>MLYEPGGTEHGFRLPHAPIQASSLPDKVSLETPSSTPKKPVRSSRTLATRDLRKVLIITAEQTPHGADEFELCGLTKEEATLVDGTHGHRGTGQVRVTVSWLPCVCGIRVIVDAVIGKVIGVHIAGSVLHDGIVDVRKT</sequence>
<dbReference type="AlphaFoldDB" id="A0A9X0BMY9"/>
<dbReference type="EMBL" id="JAPWDQ010000012">
    <property type="protein sequence ID" value="KAJ5475120.1"/>
    <property type="molecule type" value="Genomic_DNA"/>
</dbReference>
<dbReference type="Gene3D" id="2.30.110.10">
    <property type="entry name" value="Electron Transport, Fmn-binding Protein, Chain A"/>
    <property type="match status" value="1"/>
</dbReference>
<feature type="region of interest" description="Disordered" evidence="1">
    <location>
        <begin position="23"/>
        <end position="45"/>
    </location>
</feature>
<evidence type="ECO:0000313" key="3">
    <source>
        <dbReference type="Proteomes" id="UP001148312"/>
    </source>
</evidence>
<evidence type="ECO:0000256" key="1">
    <source>
        <dbReference type="SAM" id="MobiDB-lite"/>
    </source>
</evidence>
<dbReference type="InterPro" id="IPR012349">
    <property type="entry name" value="Split_barrel_FMN-bd"/>
</dbReference>
<reference evidence="2" key="2">
    <citation type="journal article" date="2023" name="IMA Fungus">
        <title>Comparative genomic study of the Penicillium genus elucidates a diverse pangenome and 15 lateral gene transfer events.</title>
        <authorList>
            <person name="Petersen C."/>
            <person name="Sorensen T."/>
            <person name="Nielsen M.R."/>
            <person name="Sondergaard T.E."/>
            <person name="Sorensen J.L."/>
            <person name="Fitzpatrick D.A."/>
            <person name="Frisvad J.C."/>
            <person name="Nielsen K.L."/>
        </authorList>
    </citation>
    <scope>NUCLEOTIDE SEQUENCE</scope>
    <source>
        <strain evidence="2">IBT 30728</strain>
    </source>
</reference>
<proteinExistence type="predicted"/>
<evidence type="ECO:0000313" key="2">
    <source>
        <dbReference type="EMBL" id="KAJ5475120.1"/>
    </source>
</evidence>
<dbReference type="PANTHER" id="PTHR43812:SF2">
    <property type="entry name" value="FLAVIN REDUCTASE LIKE DOMAIN-CONTAINING PROTEIN"/>
    <property type="match status" value="1"/>
</dbReference>
<dbReference type="RefSeq" id="XP_056786878.1">
    <property type="nucleotide sequence ID" value="XM_056937786.1"/>
</dbReference>
<gene>
    <name evidence="2" type="ORF">N7539_008186</name>
</gene>
<comment type="caution">
    <text evidence="2">The sequence shown here is derived from an EMBL/GenBank/DDBJ whole genome shotgun (WGS) entry which is preliminary data.</text>
</comment>
<dbReference type="Proteomes" id="UP001148312">
    <property type="component" value="Unassembled WGS sequence"/>
</dbReference>
<dbReference type="GeneID" id="81628036"/>
<protein>
    <submittedName>
        <fullName evidence="2">Uncharacterized protein</fullName>
    </submittedName>
</protein>
<name>A0A9X0BMY9_9EURO</name>
<accession>A0A9X0BMY9</accession>
<keyword evidence="3" id="KW-1185">Reference proteome</keyword>
<organism evidence="2 3">
    <name type="scientific">Penicillium diatomitis</name>
    <dbReference type="NCBI Taxonomy" id="2819901"/>
    <lineage>
        <taxon>Eukaryota</taxon>
        <taxon>Fungi</taxon>
        <taxon>Dikarya</taxon>
        <taxon>Ascomycota</taxon>
        <taxon>Pezizomycotina</taxon>
        <taxon>Eurotiomycetes</taxon>
        <taxon>Eurotiomycetidae</taxon>
        <taxon>Eurotiales</taxon>
        <taxon>Aspergillaceae</taxon>
        <taxon>Penicillium</taxon>
    </lineage>
</organism>
<dbReference type="PANTHER" id="PTHR43812">
    <property type="entry name" value="BLR2425 PROTEIN"/>
    <property type="match status" value="1"/>
</dbReference>